<dbReference type="CDD" id="cd05346">
    <property type="entry name" value="SDR_c5"/>
    <property type="match status" value="1"/>
</dbReference>
<evidence type="ECO:0000313" key="6">
    <source>
        <dbReference type="Proteomes" id="UP000278609"/>
    </source>
</evidence>
<dbReference type="OrthoDB" id="9775296at2"/>
<accession>A0A3P1XL19</accession>
<dbReference type="InterPro" id="IPR020904">
    <property type="entry name" value="Sc_DH/Rdtase_CS"/>
</dbReference>
<dbReference type="EMBL" id="RQYS01000052">
    <property type="protein sequence ID" value="RRD59145.1"/>
    <property type="molecule type" value="Genomic_DNA"/>
</dbReference>
<evidence type="ECO:0000313" key="5">
    <source>
        <dbReference type="EMBL" id="RRD59145.1"/>
    </source>
</evidence>
<dbReference type="PRINTS" id="PR00080">
    <property type="entry name" value="SDRFAMILY"/>
</dbReference>
<dbReference type="GO" id="GO:0016616">
    <property type="term" value="F:oxidoreductase activity, acting on the CH-OH group of donors, NAD or NADP as acceptor"/>
    <property type="evidence" value="ECO:0007669"/>
    <property type="project" value="UniProtKB-ARBA"/>
</dbReference>
<dbReference type="Proteomes" id="UP000278609">
    <property type="component" value="Unassembled WGS sequence"/>
</dbReference>
<gene>
    <name evidence="5" type="ORF">EII40_11035</name>
</gene>
<dbReference type="Gene3D" id="3.40.50.720">
    <property type="entry name" value="NAD(P)-binding Rossmann-like Domain"/>
    <property type="match status" value="1"/>
</dbReference>
<sequence length="252" mass="27756">MTRTVWITGATSGIGRATAVRLAQEKYNLILTGRRNERLEALKNELTQQHDCKVHTLCFDVRRYDEVQAAVAQLPSEWQTVDVLINNAGLAVGLEPLHEGVVDDWERMIDTNIKGLLYITRAIAPGMVSRRSGHIINIGSIAGKGVYPRGAVYCATKHAVDALSKGMRMDLLPYGIRVTQICPGAVETEFSVVRFKGDQHRADQVYEGFCPLTADDIASAVSYALSQPPHVNVQELLVMPTAQADGTQFHRT</sequence>
<comment type="similarity">
    <text evidence="1 3">Belongs to the short-chain dehydrogenases/reductases (SDR) family.</text>
</comment>
<name>A0A3P1XL19_TANFO</name>
<proteinExistence type="inferred from homology"/>
<dbReference type="InterPro" id="IPR002347">
    <property type="entry name" value="SDR_fam"/>
</dbReference>
<dbReference type="InterPro" id="IPR036291">
    <property type="entry name" value="NAD(P)-bd_dom_sf"/>
</dbReference>
<evidence type="ECO:0000256" key="2">
    <source>
        <dbReference type="ARBA" id="ARBA00023002"/>
    </source>
</evidence>
<evidence type="ECO:0000259" key="4">
    <source>
        <dbReference type="SMART" id="SM00822"/>
    </source>
</evidence>
<protein>
    <submittedName>
        <fullName evidence="5">SDR family oxidoreductase</fullName>
    </submittedName>
</protein>
<comment type="caution">
    <text evidence="5">The sequence shown here is derived from an EMBL/GenBank/DDBJ whole genome shotgun (WGS) entry which is preliminary data.</text>
</comment>
<evidence type="ECO:0000256" key="3">
    <source>
        <dbReference type="RuleBase" id="RU000363"/>
    </source>
</evidence>
<dbReference type="AlphaFoldDB" id="A0A3P1XL19"/>
<dbReference type="PRINTS" id="PR00081">
    <property type="entry name" value="GDHRDH"/>
</dbReference>
<feature type="domain" description="Ketoreductase" evidence="4">
    <location>
        <begin position="3"/>
        <end position="184"/>
    </location>
</feature>
<dbReference type="SUPFAM" id="SSF51735">
    <property type="entry name" value="NAD(P)-binding Rossmann-fold domains"/>
    <property type="match status" value="1"/>
</dbReference>
<dbReference type="PANTHER" id="PTHR42901">
    <property type="entry name" value="ALCOHOL DEHYDROGENASE"/>
    <property type="match status" value="1"/>
</dbReference>
<keyword evidence="2" id="KW-0560">Oxidoreductase</keyword>
<evidence type="ECO:0000256" key="1">
    <source>
        <dbReference type="ARBA" id="ARBA00006484"/>
    </source>
</evidence>
<dbReference type="SMART" id="SM00822">
    <property type="entry name" value="PKS_KR"/>
    <property type="match status" value="1"/>
</dbReference>
<dbReference type="RefSeq" id="WP_124752289.1">
    <property type="nucleotide sequence ID" value="NZ_RQYS01000052.1"/>
</dbReference>
<reference evidence="5 6" key="1">
    <citation type="submission" date="2018-11" db="EMBL/GenBank/DDBJ databases">
        <title>Genomes From Bacteria Associated with the Canine Oral Cavity: a Test Case for Automated Genome-Based Taxonomic Assignment.</title>
        <authorList>
            <person name="Coil D.A."/>
            <person name="Jospin G."/>
            <person name="Darling A.E."/>
            <person name="Wallis C."/>
            <person name="Davis I.J."/>
            <person name="Harris S."/>
            <person name="Eisen J.A."/>
            <person name="Holcombe L.J."/>
            <person name="O'Flynn C."/>
        </authorList>
    </citation>
    <scope>NUCLEOTIDE SEQUENCE [LARGE SCALE GENOMIC DNA]</scope>
    <source>
        <strain evidence="5 6">OH2617_COT-023</strain>
    </source>
</reference>
<dbReference type="InterPro" id="IPR057326">
    <property type="entry name" value="KR_dom"/>
</dbReference>
<organism evidence="5 6">
    <name type="scientific">Tannerella forsythia</name>
    <name type="common">Bacteroides forsythus</name>
    <dbReference type="NCBI Taxonomy" id="28112"/>
    <lineage>
        <taxon>Bacteria</taxon>
        <taxon>Pseudomonadati</taxon>
        <taxon>Bacteroidota</taxon>
        <taxon>Bacteroidia</taxon>
        <taxon>Bacteroidales</taxon>
        <taxon>Tannerellaceae</taxon>
        <taxon>Tannerella</taxon>
    </lineage>
</organism>
<dbReference type="PANTHER" id="PTHR42901:SF1">
    <property type="entry name" value="ALCOHOL DEHYDROGENASE"/>
    <property type="match status" value="1"/>
</dbReference>
<dbReference type="FunFam" id="3.40.50.720:FF:000047">
    <property type="entry name" value="NADP-dependent L-serine/L-allo-threonine dehydrogenase"/>
    <property type="match status" value="1"/>
</dbReference>
<dbReference type="PROSITE" id="PS00061">
    <property type="entry name" value="ADH_SHORT"/>
    <property type="match status" value="1"/>
</dbReference>
<dbReference type="Pfam" id="PF00106">
    <property type="entry name" value="adh_short"/>
    <property type="match status" value="1"/>
</dbReference>